<reference evidence="2 3" key="1">
    <citation type="journal article" date="2014" name="BMC Biol.">
        <title>A comprehensive evaluation of rodent malaria parasite genomes and gene expression.</title>
        <authorList>
            <person name="Otto T.D."/>
            <person name="Bohme U."/>
            <person name="Jackson A.P."/>
            <person name="Hunt M."/>
            <person name="Franke-Fayard B."/>
            <person name="Hoeijmakers W.A."/>
            <person name="Religa A.A."/>
            <person name="Robertson L."/>
            <person name="Sanders M."/>
            <person name="Ogun S.A."/>
            <person name="Cunningham D."/>
            <person name="Erhart A."/>
            <person name="Billker O."/>
            <person name="Khan S.M."/>
            <person name="Stunnenberg H.G."/>
            <person name="Langhorne J."/>
            <person name="Holder A.A."/>
            <person name="Waters A.P."/>
            <person name="Newbold C.I."/>
            <person name="Pain A."/>
            <person name="Berriman M."/>
            <person name="Janse C.J."/>
        </authorList>
    </citation>
    <scope>NUCLEOTIDE SEQUENCE [LARGE SCALE GENOMIC DNA]</scope>
    <source>
        <strain evidence="2 3">YM</strain>
    </source>
</reference>
<feature type="transmembrane region" description="Helical" evidence="1">
    <location>
        <begin position="6"/>
        <end position="25"/>
    </location>
</feature>
<feature type="transmembrane region" description="Helical" evidence="1">
    <location>
        <begin position="676"/>
        <end position="701"/>
    </location>
</feature>
<evidence type="ECO:0000313" key="3">
    <source>
        <dbReference type="Proteomes" id="UP000072904"/>
    </source>
</evidence>
<feature type="transmembrane region" description="Helical" evidence="1">
    <location>
        <begin position="206"/>
        <end position="224"/>
    </location>
</feature>
<feature type="transmembrane region" description="Helical" evidence="1">
    <location>
        <begin position="812"/>
        <end position="834"/>
    </location>
</feature>
<feature type="transmembrane region" description="Helical" evidence="1">
    <location>
        <begin position="618"/>
        <end position="642"/>
    </location>
</feature>
<dbReference type="VEuPathDB" id="PlasmoDB:PYYM_0314500"/>
<feature type="transmembrane region" description="Helical" evidence="1">
    <location>
        <begin position="540"/>
        <end position="563"/>
    </location>
</feature>
<feature type="transmembrane region" description="Helical" evidence="1">
    <location>
        <begin position="343"/>
        <end position="362"/>
    </location>
</feature>
<feature type="transmembrane region" description="Helical" evidence="1">
    <location>
        <begin position="648"/>
        <end position="669"/>
    </location>
</feature>
<sequence length="891" mass="106095">MKFAVIFLKLLVIIVIIIQEISLSSCIMLNKIFLWVLDSTFIITISYFLFRSVNNIHIYTIYVYSIVTKITIIFFVSFPKYIMNKNHEDILTIDYYDIFSYKIFLVATCILLLILVYVFLFYIINFSFLNIHNINNENSIFFVIIVQVTIDIIDISHFFCSSYFNFFLYYFRLKGEYYIFNRLNLFLHTSLNTQNLIQFYTNTLNIYEIMFIIYGVFISLNIFLHAYSLPSYSYETVIQKKGGAISNTITRDHNYCINNPEVYFIHFSPLNNNPLYNLNEYLNQKIFNSNSLEGREKESSQKNDIFLSFQNNDNTKIKQNNKFQLNVGGDATSCLKYITIFRLLFTDIPFLVARLFNFVLFLDAHAAQSLFVVKNICFIIINTSRIYRNSKYYNKNDNEDNKMGIRKESEKICSDESEKNIYKFIGNESKDNNEEMKIEEVKHNFEKKKKTTSLLKGSIINKWFKNSISSKKKIIKKESFNEKVNIYKINEASYNRPTNIIYDKIQKYYYFLYIKYNGINLKKNISCYVDDIKTNSIKNILLFIFFICLIAVKITIIAIIYAFNFDNQLKQNLYQITHFHNIQNIELSLMLQIIFIIISVYAISVFLINFFTYSLFEAIFMFILYISNLLSYSFVLFILSFSPPSYNIFVYFTAQKDILLILCVFIYEVKIKLTKYLFLITVSHIFFYYFFITFMQIHLFLSDSYMFIYMLIGGEYITYKYRTENKQQNNVNNDYKKIEEVSVSISVISFMVVKIIKYMKAPLLLNRIIIGNNFIKNTRLDNFLYFSHIKEIIVKLIIYFFCFFILEKNGYINFFFLVTLFSINIFISLLYLILTKIYRNAAMKSIIVQSIFSDINRDKIKNSNMTPQINRLYANYSYDHLILFNNSLNYF</sequence>
<organism evidence="2 3">
    <name type="scientific">Plasmodium yoelii</name>
    <dbReference type="NCBI Taxonomy" id="5861"/>
    <lineage>
        <taxon>Eukaryota</taxon>
        <taxon>Sar</taxon>
        <taxon>Alveolata</taxon>
        <taxon>Apicomplexa</taxon>
        <taxon>Aconoidasida</taxon>
        <taxon>Haemosporida</taxon>
        <taxon>Plasmodiidae</taxon>
        <taxon>Plasmodium</taxon>
        <taxon>Plasmodium (Vinckeia)</taxon>
    </lineage>
</organism>
<evidence type="ECO:0000313" key="2">
    <source>
        <dbReference type="EMBL" id="CDU16329.1"/>
    </source>
</evidence>
<gene>
    <name evidence="2" type="ORF">PYYM_0314500</name>
</gene>
<feature type="transmembrane region" description="Helical" evidence="1">
    <location>
        <begin position="32"/>
        <end position="50"/>
    </location>
</feature>
<protein>
    <submittedName>
        <fullName evidence="2">Uncharacterized protein</fullName>
    </submittedName>
</protein>
<keyword evidence="1" id="KW-1133">Transmembrane helix</keyword>
<feature type="transmembrane region" description="Helical" evidence="1">
    <location>
        <begin position="99"/>
        <end position="124"/>
    </location>
</feature>
<feature type="transmembrane region" description="Helical" evidence="1">
    <location>
        <begin position="589"/>
        <end position="611"/>
    </location>
</feature>
<feature type="transmembrane region" description="Helical" evidence="1">
    <location>
        <begin position="783"/>
        <end position="806"/>
    </location>
</feature>
<dbReference type="VEuPathDB" id="PlasmoDB:Py17XNL_000303712"/>
<dbReference type="VEuPathDB" id="PlasmoDB:PY04633"/>
<dbReference type="VEuPathDB" id="PlasmoDB:PY17X_0314200"/>
<accession>A0A077XZL8</accession>
<feature type="transmembrane region" description="Helical" evidence="1">
    <location>
        <begin position="56"/>
        <end position="78"/>
    </location>
</feature>
<feature type="transmembrane region" description="Helical" evidence="1">
    <location>
        <begin position="368"/>
        <end position="387"/>
    </location>
</feature>
<evidence type="ECO:0000256" key="1">
    <source>
        <dbReference type="SAM" id="Phobius"/>
    </source>
</evidence>
<dbReference type="EMBL" id="LK934631">
    <property type="protein sequence ID" value="CDU16329.1"/>
    <property type="molecule type" value="Genomic_DNA"/>
</dbReference>
<dbReference type="Proteomes" id="UP000072904">
    <property type="component" value="Chromosome 3"/>
</dbReference>
<dbReference type="AlphaFoldDB" id="A0A077XZL8"/>
<keyword evidence="1" id="KW-0472">Membrane</keyword>
<name>A0A077XZL8_PLAYE</name>
<feature type="transmembrane region" description="Helical" evidence="1">
    <location>
        <begin position="144"/>
        <end position="171"/>
    </location>
</feature>
<proteinExistence type="predicted"/>
<keyword evidence="1" id="KW-0812">Transmembrane</keyword>